<gene>
    <name evidence="1" type="ordered locus">TSIB_0873</name>
</gene>
<dbReference type="EMBL" id="CP001463">
    <property type="protein sequence ID" value="ACS89933.1"/>
    <property type="molecule type" value="Genomic_DNA"/>
</dbReference>
<dbReference type="InterPro" id="IPR016675">
    <property type="entry name" value="UCP016666"/>
</dbReference>
<protein>
    <submittedName>
        <fullName evidence="1">Alpha-glucosidase</fullName>
    </submittedName>
</protein>
<name>C6A2T8_THESM</name>
<dbReference type="eggNOG" id="arCOG04132">
    <property type="taxonomic scope" value="Archaea"/>
</dbReference>
<accession>C6A2T8</accession>
<keyword evidence="2" id="KW-1185">Reference proteome</keyword>
<dbReference type="SUPFAM" id="SSF69304">
    <property type="entry name" value="Tricorn protease N-terminal domain"/>
    <property type="match status" value="1"/>
</dbReference>
<dbReference type="Proteomes" id="UP000009079">
    <property type="component" value="Chromosome"/>
</dbReference>
<dbReference type="CAZy" id="GH122">
    <property type="family name" value="Glycoside Hydrolase Family 122"/>
</dbReference>
<proteinExistence type="predicted"/>
<sequence>MQFLMVMQMKSLEKVHRFPPRYGPEWGSGGIFGLRYHNGVLYFTLAFEAQAHFIREDSKKIYEFELVGEKPTSGGDTYNAVETVDEFIYFGGWVHAPAVYEGKNEKSTISFVNKYSHVHSYDTENDEVKLLWKDSIHHKTNWAGEVSDIIYDPYEDKLLLAREDGHANLGIYEADRKSGEAKCLNESPSLKGALVHDAIFFGVGKNFELGVQELHVLDLITRKWERFSIPKSALDGHPIIRPVLGDMESAYNRVFAFTRGGVFVGNPLNEEEMKFARLFDFPNFYAPMRVNALPIGGGLLIAYNAHHDAVYKPIDKNTKLMAEVTNTINAPSILLYVTPPMVKIVGVFGARITSIEKAFGKILLGTNTTPNTGALEATPFDTGNRDIVILDEKILQERPPSVTFALEMASLAKVAQFFGETVFGGIPLSGYREPKVIINASKDNTLSIYEYDLELPLNGACEETIKIDPGRNVIDLSSFGGIVSFKFEKMDPAGKMKINLL</sequence>
<evidence type="ECO:0000313" key="1">
    <source>
        <dbReference type="EMBL" id="ACS89933.1"/>
    </source>
</evidence>
<dbReference type="KEGG" id="tsi:TSIB_0873"/>
<dbReference type="Pfam" id="PF09910">
    <property type="entry name" value="DUF2139"/>
    <property type="match status" value="1"/>
</dbReference>
<reference evidence="1 2" key="1">
    <citation type="journal article" date="2009" name="Appl. Environ. Microbiol.">
        <title>Metabolic versatility and indigenous origin of the archaeon Thermococcus sibiricus, isolated from a siberian oil reservoir, as revealed by genome analysis.</title>
        <authorList>
            <person name="Mardanov A.V."/>
            <person name="Ravin N.V."/>
            <person name="Svetlitchnyi V.A."/>
            <person name="Beletsky A.V."/>
            <person name="Miroshnichenko M.L."/>
            <person name="Bonch-Osmolovskaya E.A."/>
            <person name="Skryabin K.G."/>
        </authorList>
    </citation>
    <scope>NUCLEOTIDE SEQUENCE [LARGE SCALE GENOMIC DNA]</scope>
    <source>
        <strain evidence="2">DSM 12597 / MM 739</strain>
    </source>
</reference>
<dbReference type="HOGENOM" id="CLU_543624_0_0_2"/>
<dbReference type="PIRSF" id="PIRSF016666">
    <property type="entry name" value="UCP016666"/>
    <property type="match status" value="1"/>
</dbReference>
<dbReference type="AlphaFoldDB" id="C6A2T8"/>
<evidence type="ECO:0000313" key="2">
    <source>
        <dbReference type="Proteomes" id="UP000009079"/>
    </source>
</evidence>
<organism evidence="1 2">
    <name type="scientific">Thermococcus sibiricus (strain DSM 12597 / MM 739)</name>
    <dbReference type="NCBI Taxonomy" id="604354"/>
    <lineage>
        <taxon>Archaea</taxon>
        <taxon>Methanobacteriati</taxon>
        <taxon>Methanobacteriota</taxon>
        <taxon>Thermococci</taxon>
        <taxon>Thermococcales</taxon>
        <taxon>Thermococcaceae</taxon>
        <taxon>Thermococcus</taxon>
    </lineage>
</organism>